<gene>
    <name evidence="1" type="ORF">GOQ30_00770</name>
</gene>
<protein>
    <submittedName>
        <fullName evidence="1">Uncharacterized protein</fullName>
    </submittedName>
</protein>
<dbReference type="RefSeq" id="WP_140996106.1">
    <property type="nucleotide sequence ID" value="NZ_VDCZ01000001.1"/>
</dbReference>
<proteinExistence type="predicted"/>
<dbReference type="AlphaFoldDB" id="A0A6I4II60"/>
<comment type="caution">
    <text evidence="1">The sequence shown here is derived from an EMBL/GenBank/DDBJ whole genome shotgun (WGS) entry which is preliminary data.</text>
</comment>
<sequence>MKQFIKKIAFYVLMSLLLFNGIAFLSLQILGKSNFYKPEFVKNTVIDTNFDYVVLGSSTGLTTLDTKLIDSITNKKGLNISMDDTSLNSHFLMLQHFKASNKSAKCLVLAVTPWDLKNKNPKLNNNDYRFLPYVQEDYVFDYYNELETKTFKPLSFSRYFPIIGVSYYNTEIFYPSIISFFNSNKRNHFDDKGNFCYPTNGKPNKLEIDEIEVVINNPFYFKIKEFCSQNNIKLRIYISPIFKTKLKIHDDSIIDQSNFLIDEEMFYDNIHVNQIGRRKCSIEFAKYLK</sequence>
<dbReference type="Proteomes" id="UP000431264">
    <property type="component" value="Unassembled WGS sequence"/>
</dbReference>
<organism evidence="1 2">
    <name type="scientific">Flavobacterium profundi</name>
    <dbReference type="NCBI Taxonomy" id="1774945"/>
    <lineage>
        <taxon>Bacteria</taxon>
        <taxon>Pseudomonadati</taxon>
        <taxon>Bacteroidota</taxon>
        <taxon>Flavobacteriia</taxon>
        <taxon>Flavobacteriales</taxon>
        <taxon>Flavobacteriaceae</taxon>
        <taxon>Flavobacterium</taxon>
    </lineage>
</organism>
<evidence type="ECO:0000313" key="1">
    <source>
        <dbReference type="EMBL" id="MVO07691.1"/>
    </source>
</evidence>
<evidence type="ECO:0000313" key="2">
    <source>
        <dbReference type="Proteomes" id="UP000431264"/>
    </source>
</evidence>
<keyword evidence="2" id="KW-1185">Reference proteome</keyword>
<accession>A0A6I4II60</accession>
<dbReference type="EMBL" id="WQLW01000001">
    <property type="protein sequence ID" value="MVO07691.1"/>
    <property type="molecule type" value="Genomic_DNA"/>
</dbReference>
<name>A0A6I4II60_9FLAO</name>
<reference evidence="2" key="1">
    <citation type="submission" date="2019-05" db="EMBL/GenBank/DDBJ databases">
        <title>Flavobacterium profundi sp. nov., isolated from a deep-sea seamount.</title>
        <authorList>
            <person name="Zhang D.-C."/>
        </authorList>
    </citation>
    <scope>NUCLEOTIDE SEQUENCE [LARGE SCALE GENOMIC DNA]</scope>
    <source>
        <strain evidence="2">TP390</strain>
    </source>
</reference>
<dbReference type="OrthoDB" id="821920at2"/>